<feature type="region of interest" description="Disordered" evidence="1">
    <location>
        <begin position="44"/>
        <end position="63"/>
    </location>
</feature>
<evidence type="ECO:0000256" key="1">
    <source>
        <dbReference type="SAM" id="MobiDB-lite"/>
    </source>
</evidence>
<evidence type="ECO:0000313" key="2">
    <source>
        <dbReference type="EMBL" id="XDV61067.1"/>
    </source>
</evidence>
<dbReference type="Pfam" id="PF09957">
    <property type="entry name" value="VapB_antitoxin"/>
    <property type="match status" value="1"/>
</dbReference>
<proteinExistence type="predicted"/>
<protein>
    <submittedName>
        <fullName evidence="2">Type II toxin-antitoxin system VapB family antitoxin</fullName>
    </submittedName>
</protein>
<organism evidence="2">
    <name type="scientific">Bradyrhizobium sp. LLZ17</name>
    <dbReference type="NCBI Taxonomy" id="3239388"/>
    <lineage>
        <taxon>Bacteria</taxon>
        <taxon>Pseudomonadati</taxon>
        <taxon>Pseudomonadota</taxon>
        <taxon>Alphaproteobacteria</taxon>
        <taxon>Hyphomicrobiales</taxon>
        <taxon>Nitrobacteraceae</taxon>
        <taxon>Bradyrhizobium</taxon>
    </lineage>
</organism>
<reference evidence="2" key="1">
    <citation type="submission" date="2024-08" db="EMBL/GenBank/DDBJ databases">
        <authorList>
            <person name="Chaddad Z."/>
            <person name="Lamrabet M."/>
            <person name="Bouhnik O."/>
            <person name="Alami S."/>
            <person name="Wipf D."/>
            <person name="Courty P.E."/>
            <person name="Missbah El Idrissi M."/>
        </authorList>
    </citation>
    <scope>NUCLEOTIDE SEQUENCE</scope>
    <source>
        <strain evidence="2">LLZ17</strain>
    </source>
</reference>
<dbReference type="AlphaFoldDB" id="A0AB39XTB3"/>
<dbReference type="EMBL" id="CP165734">
    <property type="protein sequence ID" value="XDV61067.1"/>
    <property type="molecule type" value="Genomic_DNA"/>
</dbReference>
<name>A0AB39XTB3_9BRAD</name>
<dbReference type="InterPro" id="IPR019239">
    <property type="entry name" value="VapB_antitoxin"/>
</dbReference>
<gene>
    <name evidence="2" type="ORF">AB8Z38_18540</name>
</gene>
<sequence length="63" mass="7009">MRTTIAIDDELFAKAREFAGVSEKSAVIREALKAFVEREAARRLARMGGAEPNAKAPPRRRPK</sequence>
<dbReference type="RefSeq" id="WP_369726409.1">
    <property type="nucleotide sequence ID" value="NZ_CP165734.1"/>
</dbReference>
<accession>A0AB39XTB3</accession>